<dbReference type="Proteomes" id="UP000738826">
    <property type="component" value="Unassembled WGS sequence"/>
</dbReference>
<dbReference type="EMBL" id="JAACQH010000043">
    <property type="protein sequence ID" value="NCS91244.1"/>
    <property type="molecule type" value="Genomic_DNA"/>
</dbReference>
<reference evidence="3" key="1">
    <citation type="submission" date="2019-11" db="EMBL/GenBank/DDBJ databases">
        <title>Lipid analysis of CO2-rich subsurface aquifers suggests an autotrophy-based deep biosphere with lysolipids enriched in CPR bacteria.</title>
        <authorList>
            <person name="Probst A.J."/>
            <person name="Elling F.J."/>
            <person name="Castelle C.J."/>
            <person name="Zhu Q."/>
            <person name="Elvert M."/>
            <person name="Birarda G."/>
            <person name="Holman H.-Y."/>
            <person name="Lane K.R."/>
            <person name="Ladd B."/>
            <person name="Ryan M.C."/>
            <person name="Woyke T."/>
            <person name="Hinrichs K.-U."/>
            <person name="Banfield J.F."/>
        </authorList>
    </citation>
    <scope>NUCLEOTIDE SEQUENCE</scope>
    <source>
        <strain evidence="2">CG_2015-01_33_1645</strain>
        <strain evidence="3">CG_2015-04_33_537</strain>
    </source>
</reference>
<sequence>MFVIKFGGSLSKNPKAIRKIFEILEEISLNHKFIILPGGGEFADLVLKYYESHNLNLKISHNACILAMDIVGMLLSNFTKIKTSYELKENTIFLPSRLLSDSGMEISNEITSDSIAVYIASKVNAETIILLKSVDGIFVDKDLYNEISAKELEKIKSNVIDFAFLKFIQRYKKTAYIINGNFPERLKNFIEKKEGIHTKIYF</sequence>
<dbReference type="EMBL" id="JAACVF010000025">
    <property type="protein sequence ID" value="NCN64650.1"/>
    <property type="molecule type" value="Genomic_DNA"/>
</dbReference>
<name>A0A8J7YUA2_9ARCH</name>
<protein>
    <recommendedName>
        <fullName evidence="1">Aspartate/glutamate/uridylate kinase domain-containing protein</fullName>
    </recommendedName>
</protein>
<evidence type="ECO:0000313" key="3">
    <source>
        <dbReference type="EMBL" id="NCS91244.1"/>
    </source>
</evidence>
<evidence type="ECO:0000313" key="4">
    <source>
        <dbReference type="Proteomes" id="UP000738826"/>
    </source>
</evidence>
<dbReference type="AlphaFoldDB" id="A0A8J7YUA2"/>
<evidence type="ECO:0000313" key="2">
    <source>
        <dbReference type="EMBL" id="NCN64650.1"/>
    </source>
</evidence>
<gene>
    <name evidence="3" type="ORF">GW779_02315</name>
    <name evidence="2" type="ORF">GW910_01030</name>
</gene>
<dbReference type="Proteomes" id="UP000768163">
    <property type="component" value="Unassembled WGS sequence"/>
</dbReference>
<organism evidence="3 4">
    <name type="scientific">Candidatus Altarchaeum hamiconexum</name>
    <dbReference type="NCBI Taxonomy" id="1803513"/>
    <lineage>
        <taxon>Archaea</taxon>
        <taxon>Candidatus Altarchaeota</taxon>
        <taxon>Candidatus Altiarchaeia</taxon>
        <taxon>Candidatus Altarchaeales</taxon>
        <taxon>Candidatus Altarchaeaceae</taxon>
        <taxon>Candidatus Altarchaeum</taxon>
    </lineage>
</organism>
<feature type="domain" description="Aspartate/glutamate/uridylate kinase" evidence="1">
    <location>
        <begin position="2"/>
        <end position="77"/>
    </location>
</feature>
<dbReference type="InterPro" id="IPR001048">
    <property type="entry name" value="Asp/Glu/Uridylate_kinase"/>
</dbReference>
<dbReference type="Gene3D" id="3.40.1160.10">
    <property type="entry name" value="Acetylglutamate kinase-like"/>
    <property type="match status" value="1"/>
</dbReference>
<feature type="domain" description="Aspartate/glutamate/uridylate kinase" evidence="1">
    <location>
        <begin position="109"/>
        <end position="179"/>
    </location>
</feature>
<comment type="caution">
    <text evidence="3">The sequence shown here is derived from an EMBL/GenBank/DDBJ whole genome shotgun (WGS) entry which is preliminary data.</text>
</comment>
<dbReference type="Pfam" id="PF00696">
    <property type="entry name" value="AA_kinase"/>
    <property type="match status" value="2"/>
</dbReference>
<evidence type="ECO:0000259" key="1">
    <source>
        <dbReference type="Pfam" id="PF00696"/>
    </source>
</evidence>
<proteinExistence type="predicted"/>
<dbReference type="SUPFAM" id="SSF53633">
    <property type="entry name" value="Carbamate kinase-like"/>
    <property type="match status" value="1"/>
</dbReference>
<dbReference type="InterPro" id="IPR036393">
    <property type="entry name" value="AceGlu_kinase-like_sf"/>
</dbReference>
<accession>A0A8J7YUA2</accession>